<dbReference type="VEuPathDB" id="FungiDB:CH63R_06578"/>
<dbReference type="KEGG" id="chig:CH63R_06578"/>
<dbReference type="GeneID" id="28865660"/>
<sequence length="190" mass="20898">MNRQDEFGERGLTGKIMFVHRDNPSCRSGPVLNAIIYVHPLVIMSWVLSPDGLIEVFMIARPPARGSFIDAKSVCILKEAPVFVDIYDSGTPPALQEAKARAMETSCADGEEAGTSSSNTTFNKKDLFFAKTVLKTFVVTVFLLNASGAASSPENKHGELSGQWDFFVFHQLILNQAGRLRLLLILLPVR</sequence>
<evidence type="ECO:0000313" key="1">
    <source>
        <dbReference type="EMBL" id="OBR10886.1"/>
    </source>
</evidence>
<reference evidence="2" key="1">
    <citation type="journal article" date="2017" name="BMC Genomics">
        <title>Gapless genome assembly of Colletotrichum higginsianum reveals chromosome structure and association of transposable elements with secondary metabolite gene clusters.</title>
        <authorList>
            <person name="Dallery J.-F."/>
            <person name="Lapalu N."/>
            <person name="Zampounis A."/>
            <person name="Pigne S."/>
            <person name="Luyten I."/>
            <person name="Amselem J."/>
            <person name="Wittenberg A.H.J."/>
            <person name="Zhou S."/>
            <person name="de Queiroz M.V."/>
            <person name="Robin G.P."/>
            <person name="Auger A."/>
            <person name="Hainaut M."/>
            <person name="Henrissat B."/>
            <person name="Kim K.-T."/>
            <person name="Lee Y.-H."/>
            <person name="Lespinet O."/>
            <person name="Schwartz D.C."/>
            <person name="Thon M.R."/>
            <person name="O'Connell R.J."/>
        </authorList>
    </citation>
    <scope>NUCLEOTIDE SEQUENCE [LARGE SCALE GENOMIC DNA]</scope>
    <source>
        <strain evidence="2">IMI 349063</strain>
    </source>
</reference>
<keyword evidence="2" id="KW-1185">Reference proteome</keyword>
<gene>
    <name evidence="1" type="ORF">CH63R_06578</name>
</gene>
<comment type="caution">
    <text evidence="1">The sequence shown here is derived from an EMBL/GenBank/DDBJ whole genome shotgun (WGS) entry which is preliminary data.</text>
</comment>
<name>A0A1B7YFQ4_COLHI</name>
<protein>
    <submittedName>
        <fullName evidence="1">Uncharacterized protein</fullName>
    </submittedName>
</protein>
<dbReference type="EMBL" id="LTAN01000004">
    <property type="protein sequence ID" value="OBR10886.1"/>
    <property type="molecule type" value="Genomic_DNA"/>
</dbReference>
<proteinExistence type="predicted"/>
<organism evidence="1 2">
    <name type="scientific">Colletotrichum higginsianum (strain IMI 349063)</name>
    <name type="common">Crucifer anthracnose fungus</name>
    <dbReference type="NCBI Taxonomy" id="759273"/>
    <lineage>
        <taxon>Eukaryota</taxon>
        <taxon>Fungi</taxon>
        <taxon>Dikarya</taxon>
        <taxon>Ascomycota</taxon>
        <taxon>Pezizomycotina</taxon>
        <taxon>Sordariomycetes</taxon>
        <taxon>Hypocreomycetidae</taxon>
        <taxon>Glomerellales</taxon>
        <taxon>Glomerellaceae</taxon>
        <taxon>Colletotrichum</taxon>
        <taxon>Colletotrichum destructivum species complex</taxon>
    </lineage>
</organism>
<dbReference type="Proteomes" id="UP000092177">
    <property type="component" value="Chromosome 4"/>
</dbReference>
<evidence type="ECO:0000313" key="2">
    <source>
        <dbReference type="Proteomes" id="UP000092177"/>
    </source>
</evidence>
<dbReference type="AlphaFoldDB" id="A0A1B7YFQ4"/>
<accession>A0A1B7YFQ4</accession>
<dbReference type="RefSeq" id="XP_018159403.1">
    <property type="nucleotide sequence ID" value="XM_018301553.1"/>
</dbReference>